<feature type="domain" description="Copper-fist" evidence="9">
    <location>
        <begin position="1"/>
        <end position="39"/>
    </location>
</feature>
<dbReference type="InterPro" id="IPR001083">
    <property type="entry name" value="Cu_fist_DNA-bd_dom"/>
</dbReference>
<sequence>MLIDGEKWACEACVRGHRVSSCHHSDRTLIHVNKKGRPVSQCPHCRGLRKSRTTHAKCDCGDKKKDHHGVDGTLAGGEHGDGKCRCMHGQRCTCALKKDHLDPVPETGLPPLPHPAAADLRKPRLTSTKSESTLTIFRDGHHKPAHKHNDMAHKCGLPYTIPRSHTIHGTSELAQRSADHLPLALNNGAVDTSYFSYATEFDSLPARRRVKSEHGSPELVAIPAPDQNSQVPPLDLTSLSSLDAGITAEPLNQFMMPEQFQEGPFADGLFASPDTEYPISAGAFNAPAVDWSSFPLPSAGVSTSVSQAPSYASFDLNNVSNPSYPGLTGSSSGDTSEVDEFGTKPSLGGSGHDIYDLHSLSDGSDVDQYRISSASSFAGLPQARLLSSNNLESVDIDEYLRSANASTAALEQQLQATMAMETKAISASPQGYTISHSQTSYPSTESTQTVSLDASQASMTDMLWASSLFDTSLPTSMPSATSAAAEDPFVQPPWAE</sequence>
<dbReference type="GO" id="GO:0005507">
    <property type="term" value="F:copper ion binding"/>
    <property type="evidence" value="ECO:0007669"/>
    <property type="project" value="InterPro"/>
</dbReference>
<dbReference type="GO" id="GO:0045944">
    <property type="term" value="P:positive regulation of transcription by RNA polymerase II"/>
    <property type="evidence" value="ECO:0007669"/>
    <property type="project" value="TreeGrafter"/>
</dbReference>
<evidence type="ECO:0000313" key="10">
    <source>
        <dbReference type="EMBL" id="GAM34310.1"/>
    </source>
</evidence>
<proteinExistence type="predicted"/>
<dbReference type="Gene3D" id="3.90.430.10">
    <property type="entry name" value="Copper fist DNA-binding domain"/>
    <property type="match status" value="1"/>
</dbReference>
<evidence type="ECO:0000256" key="4">
    <source>
        <dbReference type="ARBA" id="ARBA00023008"/>
    </source>
</evidence>
<dbReference type="PROSITE" id="PS50073">
    <property type="entry name" value="COPPER_FIST_2"/>
    <property type="match status" value="1"/>
</dbReference>
<evidence type="ECO:0000256" key="8">
    <source>
        <dbReference type="SAM" id="MobiDB-lite"/>
    </source>
</evidence>
<keyword evidence="4" id="KW-0186">Copper</keyword>
<dbReference type="InterPro" id="IPR051763">
    <property type="entry name" value="Copper_Homeo_Regul"/>
</dbReference>
<dbReference type="EMBL" id="DF933811">
    <property type="protein sequence ID" value="GAM34310.1"/>
    <property type="molecule type" value="Genomic_DNA"/>
</dbReference>
<dbReference type="GO" id="GO:0000981">
    <property type="term" value="F:DNA-binding transcription factor activity, RNA polymerase II-specific"/>
    <property type="evidence" value="ECO:0007669"/>
    <property type="project" value="TreeGrafter"/>
</dbReference>
<dbReference type="SMART" id="SM01090">
    <property type="entry name" value="Copper-fist"/>
    <property type="match status" value="1"/>
</dbReference>
<dbReference type="PANTHER" id="PTHR28088:SF5">
    <property type="entry name" value="TRANSCRIPTIONAL ACTIVATOR HAA1-RELATED"/>
    <property type="match status" value="1"/>
</dbReference>
<protein>
    <recommendedName>
        <fullName evidence="9">Copper-fist domain-containing protein</fullName>
    </recommendedName>
</protein>
<evidence type="ECO:0000256" key="6">
    <source>
        <dbReference type="ARBA" id="ARBA00023163"/>
    </source>
</evidence>
<keyword evidence="2" id="KW-0479">Metal-binding</keyword>
<dbReference type="PRINTS" id="PR00617">
    <property type="entry name" value="COPPERFIST"/>
</dbReference>
<reference evidence="11" key="1">
    <citation type="journal article" date="2015" name="Genome Announc.">
        <title>Draft genome sequence of Talaromyces cellulolyticus strain Y-94, a source of lignocellulosic biomass-degrading enzymes.</title>
        <authorList>
            <person name="Fujii T."/>
            <person name="Koike H."/>
            <person name="Sawayama S."/>
            <person name="Yano S."/>
            <person name="Inoue H."/>
        </authorList>
    </citation>
    <scope>NUCLEOTIDE SEQUENCE [LARGE SCALE GENOMIC DNA]</scope>
    <source>
        <strain evidence="11">Y-94</strain>
    </source>
</reference>
<keyword evidence="3" id="KW-0862">Zinc</keyword>
<organism evidence="10 11">
    <name type="scientific">Talaromyces pinophilus</name>
    <name type="common">Penicillium pinophilum</name>
    <dbReference type="NCBI Taxonomy" id="128442"/>
    <lineage>
        <taxon>Eukaryota</taxon>
        <taxon>Fungi</taxon>
        <taxon>Dikarya</taxon>
        <taxon>Ascomycota</taxon>
        <taxon>Pezizomycotina</taxon>
        <taxon>Eurotiomycetes</taxon>
        <taxon>Eurotiomycetidae</taxon>
        <taxon>Eurotiales</taxon>
        <taxon>Trichocomaceae</taxon>
        <taxon>Talaromyces</taxon>
        <taxon>Talaromyces sect. Talaromyces</taxon>
    </lineage>
</organism>
<dbReference type="InterPro" id="IPR036395">
    <property type="entry name" value="Cu_fist_DNA-bd_dom_sf"/>
</dbReference>
<dbReference type="Pfam" id="PF00649">
    <property type="entry name" value="Copper-fist"/>
    <property type="match status" value="1"/>
</dbReference>
<keyword evidence="7" id="KW-0539">Nucleus</keyword>
<evidence type="ECO:0000256" key="1">
    <source>
        <dbReference type="ARBA" id="ARBA00004123"/>
    </source>
</evidence>
<keyword evidence="11" id="KW-1185">Reference proteome</keyword>
<evidence type="ECO:0000256" key="2">
    <source>
        <dbReference type="ARBA" id="ARBA00022723"/>
    </source>
</evidence>
<keyword evidence="5" id="KW-0805">Transcription regulation</keyword>
<dbReference type="SMART" id="SM00412">
    <property type="entry name" value="Cu_FIST"/>
    <property type="match status" value="1"/>
</dbReference>
<dbReference type="PANTHER" id="PTHR28088">
    <property type="entry name" value="TRANSCRIPTIONAL ACTIVATOR HAA1-RELATED"/>
    <property type="match status" value="1"/>
</dbReference>
<dbReference type="AlphaFoldDB" id="A0A6V8GZ39"/>
<dbReference type="FunFam" id="3.90.430.10:FF:000001">
    <property type="entry name" value="Copper fist DNA-binding protein"/>
    <property type="match status" value="1"/>
</dbReference>
<dbReference type="GO" id="GO:0000978">
    <property type="term" value="F:RNA polymerase II cis-regulatory region sequence-specific DNA binding"/>
    <property type="evidence" value="ECO:0007669"/>
    <property type="project" value="TreeGrafter"/>
</dbReference>
<evidence type="ECO:0000256" key="7">
    <source>
        <dbReference type="ARBA" id="ARBA00023242"/>
    </source>
</evidence>
<gene>
    <name evidence="10" type="ORF">TCE0_015f01802</name>
</gene>
<dbReference type="GO" id="GO:0005634">
    <property type="term" value="C:nucleus"/>
    <property type="evidence" value="ECO:0007669"/>
    <property type="project" value="UniProtKB-SubCell"/>
</dbReference>
<accession>A0A6V8GZ39</accession>
<name>A0A6V8GZ39_TALPI</name>
<evidence type="ECO:0000313" key="11">
    <source>
        <dbReference type="Proteomes" id="UP000053095"/>
    </source>
</evidence>
<feature type="region of interest" description="Disordered" evidence="8">
    <location>
        <begin position="475"/>
        <end position="496"/>
    </location>
</feature>
<dbReference type="Proteomes" id="UP000053095">
    <property type="component" value="Unassembled WGS sequence"/>
</dbReference>
<comment type="subcellular location">
    <subcellularLocation>
        <location evidence="1">Nucleus</location>
    </subcellularLocation>
</comment>
<evidence type="ECO:0000256" key="5">
    <source>
        <dbReference type="ARBA" id="ARBA00023015"/>
    </source>
</evidence>
<dbReference type="GO" id="GO:0006878">
    <property type="term" value="P:intracellular copper ion homeostasis"/>
    <property type="evidence" value="ECO:0007669"/>
    <property type="project" value="TreeGrafter"/>
</dbReference>
<evidence type="ECO:0000256" key="3">
    <source>
        <dbReference type="ARBA" id="ARBA00022833"/>
    </source>
</evidence>
<feature type="compositionally biased region" description="Low complexity" evidence="8">
    <location>
        <begin position="475"/>
        <end position="485"/>
    </location>
</feature>
<comment type="caution">
    <text evidence="10">The sequence shown here is derived from an EMBL/GenBank/DDBJ whole genome shotgun (WGS) entry which is preliminary data.</text>
</comment>
<evidence type="ECO:0000259" key="9">
    <source>
        <dbReference type="PROSITE" id="PS50073"/>
    </source>
</evidence>
<dbReference type="SUPFAM" id="SSF57879">
    <property type="entry name" value="Zinc domain conserved in yeast copper-regulated transcription factors"/>
    <property type="match status" value="1"/>
</dbReference>
<dbReference type="GO" id="GO:0006879">
    <property type="term" value="P:intracellular iron ion homeostasis"/>
    <property type="evidence" value="ECO:0007669"/>
    <property type="project" value="TreeGrafter"/>
</dbReference>
<keyword evidence="6" id="KW-0804">Transcription</keyword>